<evidence type="ECO:0000313" key="1">
    <source>
        <dbReference type="EMBL" id="GIE70522.1"/>
    </source>
</evidence>
<evidence type="ECO:0000313" key="2">
    <source>
        <dbReference type="Proteomes" id="UP000624709"/>
    </source>
</evidence>
<name>A0ABQ4BIL1_9ACTN</name>
<gene>
    <name evidence="1" type="ORF">Apa02nite_066300</name>
</gene>
<dbReference type="EMBL" id="BOMS01000106">
    <property type="protein sequence ID" value="GIE70522.1"/>
    <property type="molecule type" value="Genomic_DNA"/>
</dbReference>
<proteinExistence type="predicted"/>
<dbReference type="Proteomes" id="UP000624709">
    <property type="component" value="Unassembled WGS sequence"/>
</dbReference>
<protein>
    <submittedName>
        <fullName evidence="1">Uncharacterized protein</fullName>
    </submittedName>
</protein>
<accession>A0ABQ4BIL1</accession>
<dbReference type="SUPFAM" id="SSF75011">
    <property type="entry name" value="3-carboxy-cis,cis-mucoante lactonizing enzyme"/>
    <property type="match status" value="1"/>
</dbReference>
<sequence length="245" mass="26936">MPVVPLRRAGFLDPSPTDPDWERTPQAVGVGPDHQVLAVWNHRHHSHRRLVTIHDGGRVPLDSVALDGCLQPHFVQPLPEGRLLLVQARRRQGDNNAEIWSSDGHRLHAGDLGDAIEDVLTTPTGEIWVSYFDEAMGGSGPQTHGLARFSDDLRPVWLYPGNTVPPVPEIFDCYAVNVAGETAWTCAYTEFHLVSACGERAADHGQSPYRSAQRLLIDGRTGALLSGPGPEYDLISGFRSTRMAW</sequence>
<reference evidence="1 2" key="1">
    <citation type="submission" date="2021-01" db="EMBL/GenBank/DDBJ databases">
        <title>Whole genome shotgun sequence of Actinoplanes palleronii NBRC 14916.</title>
        <authorList>
            <person name="Komaki H."/>
            <person name="Tamura T."/>
        </authorList>
    </citation>
    <scope>NUCLEOTIDE SEQUENCE [LARGE SCALE GENOMIC DNA]</scope>
    <source>
        <strain evidence="1 2">NBRC 14916</strain>
    </source>
</reference>
<keyword evidence="2" id="KW-1185">Reference proteome</keyword>
<comment type="caution">
    <text evidence="1">The sequence shown here is derived from an EMBL/GenBank/DDBJ whole genome shotgun (WGS) entry which is preliminary data.</text>
</comment>
<organism evidence="1 2">
    <name type="scientific">Actinoplanes palleronii</name>
    <dbReference type="NCBI Taxonomy" id="113570"/>
    <lineage>
        <taxon>Bacteria</taxon>
        <taxon>Bacillati</taxon>
        <taxon>Actinomycetota</taxon>
        <taxon>Actinomycetes</taxon>
        <taxon>Micromonosporales</taxon>
        <taxon>Micromonosporaceae</taxon>
        <taxon>Actinoplanes</taxon>
    </lineage>
</organism>